<dbReference type="EMBL" id="JARBDR010000918">
    <property type="protein sequence ID" value="KAJ8301374.1"/>
    <property type="molecule type" value="Genomic_DNA"/>
</dbReference>
<proteinExistence type="predicted"/>
<keyword evidence="3" id="KW-1185">Reference proteome</keyword>
<dbReference type="CDD" id="cd23659">
    <property type="entry name" value="USP_At3g01520-like"/>
    <property type="match status" value="1"/>
</dbReference>
<feature type="domain" description="UspA" evidence="1">
    <location>
        <begin position="16"/>
        <end position="158"/>
    </location>
</feature>
<dbReference type="Pfam" id="PF00582">
    <property type="entry name" value="Usp"/>
    <property type="match status" value="1"/>
</dbReference>
<dbReference type="PANTHER" id="PTHR46989">
    <property type="entry name" value="USP DOMAIN-CONTAINING PROTEIN"/>
    <property type="match status" value="1"/>
</dbReference>
<organism evidence="2 3">
    <name type="scientific">Tegillarca granosa</name>
    <name type="common">Malaysian cockle</name>
    <name type="synonym">Anadara granosa</name>
    <dbReference type="NCBI Taxonomy" id="220873"/>
    <lineage>
        <taxon>Eukaryota</taxon>
        <taxon>Metazoa</taxon>
        <taxon>Spiralia</taxon>
        <taxon>Lophotrochozoa</taxon>
        <taxon>Mollusca</taxon>
        <taxon>Bivalvia</taxon>
        <taxon>Autobranchia</taxon>
        <taxon>Pteriomorphia</taxon>
        <taxon>Arcoida</taxon>
        <taxon>Arcoidea</taxon>
        <taxon>Arcidae</taxon>
        <taxon>Tegillarca</taxon>
    </lineage>
</organism>
<dbReference type="SUPFAM" id="SSF52402">
    <property type="entry name" value="Adenine nucleotide alpha hydrolases-like"/>
    <property type="match status" value="1"/>
</dbReference>
<evidence type="ECO:0000313" key="3">
    <source>
        <dbReference type="Proteomes" id="UP001217089"/>
    </source>
</evidence>
<reference evidence="2 3" key="1">
    <citation type="submission" date="2022-12" db="EMBL/GenBank/DDBJ databases">
        <title>Chromosome-level genome of Tegillarca granosa.</title>
        <authorList>
            <person name="Kim J."/>
        </authorList>
    </citation>
    <scope>NUCLEOTIDE SEQUENCE [LARGE SCALE GENOMIC DNA]</scope>
    <source>
        <strain evidence="2">Teg-2019</strain>
        <tissue evidence="2">Adductor muscle</tissue>
    </source>
</reference>
<dbReference type="PANTHER" id="PTHR46989:SF3">
    <property type="entry name" value="USPA DOMAIN-CONTAINING PROTEIN"/>
    <property type="match status" value="1"/>
</dbReference>
<sequence>MGVQKIQLIMAENQARKVVVAMDGSECANFAFDWYMKHVFRKGDEVICVHIPEFQSIVQSPMIMADVTVISNLYQEEDKRVKKLLEEIGENMKKHGTGGKVKSISGNPGEVITEVAKNENASLIVTGTRGMGTIRRTLLGSVSDYVIHHAHIPVLVCRQKHHHQKQQEQMQDLTNIVNNEKTQLLFCKNKDFYKFRISFYKFYVLSLLIYIDISNTQNHGLKLN</sequence>
<dbReference type="PRINTS" id="PR01438">
    <property type="entry name" value="UNVRSLSTRESS"/>
</dbReference>
<evidence type="ECO:0000259" key="1">
    <source>
        <dbReference type="Pfam" id="PF00582"/>
    </source>
</evidence>
<evidence type="ECO:0000313" key="2">
    <source>
        <dbReference type="EMBL" id="KAJ8301374.1"/>
    </source>
</evidence>
<name>A0ABQ9E7P9_TEGGR</name>
<dbReference type="Proteomes" id="UP001217089">
    <property type="component" value="Unassembled WGS sequence"/>
</dbReference>
<dbReference type="InterPro" id="IPR006015">
    <property type="entry name" value="Universal_stress_UspA"/>
</dbReference>
<dbReference type="InterPro" id="IPR014729">
    <property type="entry name" value="Rossmann-like_a/b/a_fold"/>
</dbReference>
<dbReference type="InterPro" id="IPR006016">
    <property type="entry name" value="UspA"/>
</dbReference>
<dbReference type="Gene3D" id="3.40.50.620">
    <property type="entry name" value="HUPs"/>
    <property type="match status" value="1"/>
</dbReference>
<accession>A0ABQ9E7P9</accession>
<gene>
    <name evidence="2" type="ORF">KUTeg_020361</name>
</gene>
<protein>
    <recommendedName>
        <fullName evidence="1">UspA domain-containing protein</fullName>
    </recommendedName>
</protein>
<comment type="caution">
    <text evidence="2">The sequence shown here is derived from an EMBL/GenBank/DDBJ whole genome shotgun (WGS) entry which is preliminary data.</text>
</comment>